<gene>
    <name evidence="1" type="ORF">Vafri_16546</name>
</gene>
<sequence>TGATQPVTQPITHHHKAGVQVADPSEGLRCVRELVSSQSPRSRLIRQALSQQSHQAGLVALQEIHRLQAETVVGRTMLPYFLRLPNPTIPYLRQHCFIVFKSTLLPSPASTSSGPHSTLPTL</sequence>
<dbReference type="AlphaFoldDB" id="A0A8J4F5R2"/>
<accession>A0A8J4F5R2</accession>
<evidence type="ECO:0000313" key="1">
    <source>
        <dbReference type="EMBL" id="GIL62257.1"/>
    </source>
</evidence>
<protein>
    <submittedName>
        <fullName evidence="1">Uncharacterized protein</fullName>
    </submittedName>
</protein>
<keyword evidence="2" id="KW-1185">Reference proteome</keyword>
<dbReference type="Proteomes" id="UP000747399">
    <property type="component" value="Unassembled WGS sequence"/>
</dbReference>
<proteinExistence type="predicted"/>
<name>A0A8J4F5R2_9CHLO</name>
<organism evidence="1 2">
    <name type="scientific">Volvox africanus</name>
    <dbReference type="NCBI Taxonomy" id="51714"/>
    <lineage>
        <taxon>Eukaryota</taxon>
        <taxon>Viridiplantae</taxon>
        <taxon>Chlorophyta</taxon>
        <taxon>core chlorophytes</taxon>
        <taxon>Chlorophyceae</taxon>
        <taxon>CS clade</taxon>
        <taxon>Chlamydomonadales</taxon>
        <taxon>Volvocaceae</taxon>
        <taxon>Volvox</taxon>
    </lineage>
</organism>
<comment type="caution">
    <text evidence="1">The sequence shown here is derived from an EMBL/GenBank/DDBJ whole genome shotgun (WGS) entry which is preliminary data.</text>
</comment>
<feature type="non-terminal residue" evidence="1">
    <location>
        <position position="1"/>
    </location>
</feature>
<evidence type="ECO:0000313" key="2">
    <source>
        <dbReference type="Proteomes" id="UP000747399"/>
    </source>
</evidence>
<reference evidence="1" key="1">
    <citation type="journal article" date="2021" name="Proc. Natl. Acad. Sci. U.S.A.">
        <title>Three genomes in the algal genus Volvox reveal the fate of a haploid sex-determining region after a transition to homothallism.</title>
        <authorList>
            <person name="Yamamoto K."/>
            <person name="Hamaji T."/>
            <person name="Kawai-Toyooka H."/>
            <person name="Matsuzaki R."/>
            <person name="Takahashi F."/>
            <person name="Nishimura Y."/>
            <person name="Kawachi M."/>
            <person name="Noguchi H."/>
            <person name="Minakuchi Y."/>
            <person name="Umen J.G."/>
            <person name="Toyoda A."/>
            <person name="Nozaki H."/>
        </authorList>
    </citation>
    <scope>NUCLEOTIDE SEQUENCE</scope>
    <source>
        <strain evidence="1">NIES-3780</strain>
    </source>
</reference>
<dbReference type="EMBL" id="BNCO01000050">
    <property type="protein sequence ID" value="GIL62257.1"/>
    <property type="molecule type" value="Genomic_DNA"/>
</dbReference>